<dbReference type="GO" id="GO:0016491">
    <property type="term" value="F:oxidoreductase activity"/>
    <property type="evidence" value="ECO:0007669"/>
    <property type="project" value="UniProtKB-KW"/>
</dbReference>
<dbReference type="Proteomes" id="UP000033618">
    <property type="component" value="Unassembled WGS sequence"/>
</dbReference>
<gene>
    <name evidence="3" type="ORF">WM40_10065</name>
</gene>
<evidence type="ECO:0000313" key="4">
    <source>
        <dbReference type="Proteomes" id="UP000033618"/>
    </source>
</evidence>
<dbReference type="Gene3D" id="3.30.9.10">
    <property type="entry name" value="D-Amino Acid Oxidase, subunit A, domain 2"/>
    <property type="match status" value="1"/>
</dbReference>
<dbReference type="PANTHER" id="PTHR13847">
    <property type="entry name" value="SARCOSINE DEHYDROGENASE-RELATED"/>
    <property type="match status" value="1"/>
</dbReference>
<dbReference type="InterPro" id="IPR036188">
    <property type="entry name" value="FAD/NAD-bd_sf"/>
</dbReference>
<dbReference type="PANTHER" id="PTHR13847:SF289">
    <property type="entry name" value="GLYCINE OXIDASE"/>
    <property type="match status" value="1"/>
</dbReference>
<dbReference type="Gene3D" id="3.50.50.60">
    <property type="entry name" value="FAD/NAD(P)-binding domain"/>
    <property type="match status" value="2"/>
</dbReference>
<evidence type="ECO:0000259" key="2">
    <source>
        <dbReference type="Pfam" id="PF01266"/>
    </source>
</evidence>
<dbReference type="InterPro" id="IPR006076">
    <property type="entry name" value="FAD-dep_OxRdtase"/>
</dbReference>
<dbReference type="EMBL" id="LAQU01000008">
    <property type="protein sequence ID" value="KKB63668.1"/>
    <property type="molecule type" value="Genomic_DNA"/>
</dbReference>
<name>A0A0F5K0Q7_9BURK</name>
<dbReference type="OrthoDB" id="18526at2"/>
<dbReference type="Pfam" id="PF01266">
    <property type="entry name" value="DAO"/>
    <property type="match status" value="1"/>
</dbReference>
<dbReference type="STRING" id="28092.WM40_10065"/>
<feature type="domain" description="FAD dependent oxidoreductase" evidence="2">
    <location>
        <begin position="3"/>
        <end position="392"/>
    </location>
</feature>
<accession>A0A0F5K0Q7</accession>
<proteinExistence type="predicted"/>
<dbReference type="PATRIC" id="fig|28092.6.peg.2380"/>
<dbReference type="RefSeq" id="WP_024903911.1">
    <property type="nucleotide sequence ID" value="NZ_CADFGU010000011.1"/>
</dbReference>
<dbReference type="GO" id="GO:0005737">
    <property type="term" value="C:cytoplasm"/>
    <property type="evidence" value="ECO:0007669"/>
    <property type="project" value="TreeGrafter"/>
</dbReference>
<evidence type="ECO:0000256" key="1">
    <source>
        <dbReference type="ARBA" id="ARBA00023002"/>
    </source>
</evidence>
<keyword evidence="4" id="KW-1185">Reference proteome</keyword>
<comment type="caution">
    <text evidence="3">The sequence shown here is derived from an EMBL/GenBank/DDBJ whole genome shotgun (WGS) entry which is preliminary data.</text>
</comment>
<dbReference type="SUPFAM" id="SSF51905">
    <property type="entry name" value="FAD/NAD(P)-binding domain"/>
    <property type="match status" value="1"/>
</dbReference>
<reference evidence="3 4" key="1">
    <citation type="submission" date="2015-03" db="EMBL/GenBank/DDBJ databases">
        <title>Draft Genome Sequence of Burkholderia andropogonis type strain ICMP2807, isolated from Sorghum bicolor.</title>
        <authorList>
            <person name="Lopes-Santos L."/>
            <person name="Castro D.B."/>
            <person name="Ottoboni L.M."/>
            <person name="Park D."/>
            <person name="Weirc B.S."/>
            <person name="Destefano S.A."/>
        </authorList>
    </citation>
    <scope>NUCLEOTIDE SEQUENCE [LARGE SCALE GENOMIC DNA]</scope>
    <source>
        <strain evidence="3 4">ICMP2807</strain>
    </source>
</reference>
<dbReference type="AlphaFoldDB" id="A0A0F5K0Q7"/>
<organism evidence="3 4">
    <name type="scientific">Robbsia andropogonis</name>
    <dbReference type="NCBI Taxonomy" id="28092"/>
    <lineage>
        <taxon>Bacteria</taxon>
        <taxon>Pseudomonadati</taxon>
        <taxon>Pseudomonadota</taxon>
        <taxon>Betaproteobacteria</taxon>
        <taxon>Burkholderiales</taxon>
        <taxon>Burkholderiaceae</taxon>
        <taxon>Robbsia</taxon>
    </lineage>
</organism>
<dbReference type="SUPFAM" id="SSF54373">
    <property type="entry name" value="FAD-linked reductases, C-terminal domain"/>
    <property type="match status" value="1"/>
</dbReference>
<keyword evidence="1" id="KW-0560">Oxidoreductase</keyword>
<evidence type="ECO:0000313" key="3">
    <source>
        <dbReference type="EMBL" id="KKB63668.1"/>
    </source>
</evidence>
<sequence length="419" mass="45984">MADVAIIGSGFIGLSSAYWLMREGHNVTLFDPKGPGEGASYGNAGTFANYACIPVNNPSVFAGIPRFLLSAASPLRIRWEYMPTLAPWLMRFLLSSTPSRYRNSTEALASLLSRAQEGYRDMLIDSSLLAFVQPRECLYLYSSKSAFEASYPSLELRRSLGIEFDNLEKEAIQEYEPNLAPIFRQGTLFTGSWFLSDPRGFLQQLHASLIKKGMRHERNGIDQIDPMMTGVSISDDTGQKFEASHVVVCAGALSRRFAKQCGDAIPLDTERGYHVSFPGTASLISRPCGWAERGFYMTPMASGIRAAGTVELGGFVDRKNEDLLGLIETSARAALPNLGPSGEKWLGFRPSLPDGLPVIGTSHRSSRVVYAFGHQHLGLTLGGITGSVVADLISGREPCIDLRRYSAKRFSHNTINHRF</sequence>
<protein>
    <submittedName>
        <fullName evidence="3">Amino acid dehydrogenase</fullName>
    </submittedName>
</protein>